<evidence type="ECO:0000256" key="3">
    <source>
        <dbReference type="ARBA" id="ARBA00022840"/>
    </source>
</evidence>
<dbReference type="SUPFAM" id="SSF53067">
    <property type="entry name" value="Actin-like ATPase domain"/>
    <property type="match status" value="2"/>
</dbReference>
<dbReference type="InParanoid" id="A0LQM4"/>
<feature type="binding site" evidence="6">
    <location>
        <begin position="211"/>
        <end position="214"/>
    </location>
    <ligand>
        <name>ATP</name>
        <dbReference type="ChEBI" id="CHEBI:30616"/>
    </ligand>
</feature>
<comment type="subcellular location">
    <subcellularLocation>
        <location evidence="6">Cytoplasm</location>
    </subcellularLocation>
    <text evidence="6">Membrane-associated.</text>
</comment>
<dbReference type="OrthoDB" id="9768127at2"/>
<dbReference type="RefSeq" id="WP_011700839.1">
    <property type="nucleotide sequence ID" value="NC_008554.1"/>
</dbReference>
<dbReference type="PANTHER" id="PTHR42749">
    <property type="entry name" value="CELL SHAPE-DETERMINING PROTEIN MREB"/>
    <property type="match status" value="1"/>
</dbReference>
<dbReference type="PANTHER" id="PTHR42749:SF1">
    <property type="entry name" value="CELL SHAPE-DETERMINING PROTEIN MREB"/>
    <property type="match status" value="1"/>
</dbReference>
<proteinExistence type="inferred from homology"/>
<dbReference type="GO" id="GO:0005737">
    <property type="term" value="C:cytoplasm"/>
    <property type="evidence" value="ECO:0007669"/>
    <property type="project" value="UniProtKB-SubCell"/>
</dbReference>
<name>A0LQM4_SYNFM</name>
<feature type="binding site" evidence="6">
    <location>
        <begin position="19"/>
        <end position="21"/>
    </location>
    <ligand>
        <name>ATP</name>
        <dbReference type="ChEBI" id="CHEBI:30616"/>
    </ligand>
</feature>
<dbReference type="NCBIfam" id="TIGR00904">
    <property type="entry name" value="mreB"/>
    <property type="match status" value="1"/>
</dbReference>
<protein>
    <recommendedName>
        <fullName evidence="6">Cell shape-determining protein MreB</fullName>
    </recommendedName>
</protein>
<keyword evidence="4 6" id="KW-0133">Cell shape</keyword>
<feature type="binding site" evidence="6">
    <location>
        <begin position="163"/>
        <end position="165"/>
    </location>
    <ligand>
        <name>ATP</name>
        <dbReference type="ChEBI" id="CHEBI:30616"/>
    </ligand>
</feature>
<dbReference type="KEGG" id="sfu:Sfum_4060"/>
<accession>A0LQM4</accession>
<reference evidence="7 8" key="1">
    <citation type="submission" date="2006-10" db="EMBL/GenBank/DDBJ databases">
        <title>Complete sequence of Syntrophobacter fumaroxidans MPOB.</title>
        <authorList>
            <consortium name="US DOE Joint Genome Institute"/>
            <person name="Copeland A."/>
            <person name="Lucas S."/>
            <person name="Lapidus A."/>
            <person name="Barry K."/>
            <person name="Detter J.C."/>
            <person name="Glavina del Rio T."/>
            <person name="Hammon N."/>
            <person name="Israni S."/>
            <person name="Pitluck S."/>
            <person name="Goltsman E.G."/>
            <person name="Martinez M."/>
            <person name="Schmutz J."/>
            <person name="Larimer F."/>
            <person name="Land M."/>
            <person name="Hauser L."/>
            <person name="Kyrpides N."/>
            <person name="Kim E."/>
            <person name="Boone D.R."/>
            <person name="Brockman F."/>
            <person name="Culley D."/>
            <person name="Ferry J."/>
            <person name="Gunsalus R."/>
            <person name="McInerney M.J."/>
            <person name="Morrison M."/>
            <person name="Plugge C."/>
            <person name="Rohlin L."/>
            <person name="Scholten J."/>
            <person name="Sieber J."/>
            <person name="Stams A.J.M."/>
            <person name="Worm P."/>
            <person name="Henstra A.M."/>
            <person name="Richardson P."/>
        </authorList>
    </citation>
    <scope>NUCLEOTIDE SEQUENCE [LARGE SCALE GENOMIC DNA]</scope>
    <source>
        <strain evidence="8">DSM 10017 / MPOB</strain>
    </source>
</reference>
<keyword evidence="3 6" id="KW-0067">ATP-binding</keyword>
<sequence length="340" mass="36472">MIGRMLDFLSKDMAMDLGTANSLIYVRGKGVVLDEPSMVALDKETNQVIAVGNEAKNLVGRHGRNTLISRPMKDGVIHDFETATFMIRSFLGKVFKRLPLSKPKLVVAVPAGITSVEKRAVIEASEMAGAGKVSLIEEPMAAAIGTGLAIDQPAGQMVVDIGGGTTEVAVISMFAVSCSESLRVAGDEANEAICQFMRREHGMNISETMAEVIKIKIGSAVPLKRTLEVKLRGKDLATGMPKVVSVTDADIRDAIKEPTMAIVEAVRRVLERVSADLASDLAENGIWLAGGGALLKGLRMLLHQVTGLEVKKSEDPLRAVIRGAGAATEHYDYYRDVFLN</sequence>
<dbReference type="PRINTS" id="PR01652">
    <property type="entry name" value="SHAPEPROTEIN"/>
</dbReference>
<evidence type="ECO:0000256" key="5">
    <source>
        <dbReference type="ARBA" id="ARBA00023458"/>
    </source>
</evidence>
<dbReference type="HAMAP" id="MF_02207">
    <property type="entry name" value="MreB"/>
    <property type="match status" value="1"/>
</dbReference>
<evidence type="ECO:0000256" key="1">
    <source>
        <dbReference type="ARBA" id="ARBA00022490"/>
    </source>
</evidence>
<dbReference type="Proteomes" id="UP000001784">
    <property type="component" value="Chromosome"/>
</dbReference>
<dbReference type="NCBIfam" id="NF010539">
    <property type="entry name" value="PRK13927.1"/>
    <property type="match status" value="1"/>
</dbReference>
<dbReference type="InterPro" id="IPR056546">
    <property type="entry name" value="MreB_MamK-like"/>
</dbReference>
<gene>
    <name evidence="6" type="primary">mreB</name>
    <name evidence="7" type="ordered locus">Sfum_4060</name>
</gene>
<keyword evidence="2 6" id="KW-0547">Nucleotide-binding</keyword>
<evidence type="ECO:0000256" key="4">
    <source>
        <dbReference type="ARBA" id="ARBA00022960"/>
    </source>
</evidence>
<dbReference type="InterPro" id="IPR043129">
    <property type="entry name" value="ATPase_NBD"/>
</dbReference>
<evidence type="ECO:0000256" key="6">
    <source>
        <dbReference type="HAMAP-Rule" id="MF_02207"/>
    </source>
</evidence>
<comment type="function">
    <text evidence="6">Forms membrane-associated dynamic filaments that are essential for cell shape determination. Acts by regulating cell wall synthesis and cell elongation, and thus cell shape. A feedback loop between cell geometry and MreB localization may maintain elongated cell shape by targeting cell wall growth to regions of negative cell wall curvature.</text>
</comment>
<dbReference type="GO" id="GO:0005524">
    <property type="term" value="F:ATP binding"/>
    <property type="evidence" value="ECO:0007669"/>
    <property type="project" value="UniProtKB-KW"/>
</dbReference>
<dbReference type="Pfam" id="PF06723">
    <property type="entry name" value="MreB_Mbl"/>
    <property type="match status" value="1"/>
</dbReference>
<evidence type="ECO:0000313" key="8">
    <source>
        <dbReference type="Proteomes" id="UP000001784"/>
    </source>
</evidence>
<dbReference type="GO" id="GO:0008360">
    <property type="term" value="P:regulation of cell shape"/>
    <property type="evidence" value="ECO:0007669"/>
    <property type="project" value="UniProtKB-UniRule"/>
</dbReference>
<keyword evidence="8" id="KW-1185">Reference proteome</keyword>
<evidence type="ECO:0000313" key="7">
    <source>
        <dbReference type="EMBL" id="ABK19726.1"/>
    </source>
</evidence>
<comment type="subunit">
    <text evidence="6">Forms polymers.</text>
</comment>
<dbReference type="eggNOG" id="COG1077">
    <property type="taxonomic scope" value="Bacteria"/>
</dbReference>
<evidence type="ECO:0000256" key="2">
    <source>
        <dbReference type="ARBA" id="ARBA00022741"/>
    </source>
</evidence>
<keyword evidence="1 6" id="KW-0963">Cytoplasm</keyword>
<dbReference type="InterPro" id="IPR004753">
    <property type="entry name" value="MreB"/>
</dbReference>
<dbReference type="STRING" id="335543.Sfum_4060"/>
<dbReference type="GO" id="GO:0000902">
    <property type="term" value="P:cell morphogenesis"/>
    <property type="evidence" value="ECO:0007669"/>
    <property type="project" value="InterPro"/>
</dbReference>
<dbReference type="EMBL" id="CP000478">
    <property type="protein sequence ID" value="ABK19726.1"/>
    <property type="molecule type" value="Genomic_DNA"/>
</dbReference>
<dbReference type="HOGENOM" id="CLU_052037_0_0_7"/>
<dbReference type="AlphaFoldDB" id="A0LQM4"/>
<comment type="similarity">
    <text evidence="5 6">Belongs to the FtsA/MreB family.</text>
</comment>
<dbReference type="CDD" id="cd10225">
    <property type="entry name" value="ASKHA_NBD_MreB-like"/>
    <property type="match status" value="1"/>
</dbReference>
<dbReference type="Gene3D" id="3.30.420.40">
    <property type="match status" value="3"/>
</dbReference>
<organism evidence="7 8">
    <name type="scientific">Syntrophobacter fumaroxidans (strain DSM 10017 / MPOB)</name>
    <dbReference type="NCBI Taxonomy" id="335543"/>
    <lineage>
        <taxon>Bacteria</taxon>
        <taxon>Pseudomonadati</taxon>
        <taxon>Thermodesulfobacteriota</taxon>
        <taxon>Syntrophobacteria</taxon>
        <taxon>Syntrophobacterales</taxon>
        <taxon>Syntrophobacteraceae</taxon>
        <taxon>Syntrophobacter</taxon>
    </lineage>
</organism>
<feature type="binding site" evidence="6">
    <location>
        <begin position="291"/>
        <end position="294"/>
    </location>
    <ligand>
        <name>ATP</name>
        <dbReference type="ChEBI" id="CHEBI:30616"/>
    </ligand>
</feature>